<evidence type="ECO:0000313" key="11">
    <source>
        <dbReference type="Proteomes" id="UP000219788"/>
    </source>
</evidence>
<evidence type="ECO:0000256" key="2">
    <source>
        <dbReference type="ARBA" id="ARBA00009677"/>
    </source>
</evidence>
<evidence type="ECO:0000256" key="3">
    <source>
        <dbReference type="ARBA" id="ARBA00019015"/>
    </source>
</evidence>
<comment type="similarity">
    <text evidence="2 5">Belongs to the flagella basal body rod proteins family.</text>
</comment>
<keyword evidence="10" id="KW-0282">Flagellum</keyword>
<organism evidence="10 11">
    <name type="scientific">Edwardsiella tarda</name>
    <dbReference type="NCBI Taxonomy" id="636"/>
    <lineage>
        <taxon>Bacteria</taxon>
        <taxon>Pseudomonadati</taxon>
        <taxon>Pseudomonadota</taxon>
        <taxon>Gammaproteobacteria</taxon>
        <taxon>Enterobacterales</taxon>
        <taxon>Hafniaceae</taxon>
        <taxon>Edwardsiella</taxon>
    </lineage>
</organism>
<dbReference type="OrthoDB" id="8578401at2"/>
<feature type="domain" description="Flagellar hook protein FlgE D2" evidence="8">
    <location>
        <begin position="157"/>
        <end position="292"/>
    </location>
</feature>
<comment type="function">
    <text evidence="5">A flexible structure which links the flagellar filament to the drive apparatus in the basal body.</text>
</comment>
<evidence type="ECO:0000256" key="1">
    <source>
        <dbReference type="ARBA" id="ARBA00004117"/>
    </source>
</evidence>
<dbReference type="InterPro" id="IPR020013">
    <property type="entry name" value="Flagellar_FlgE/F/G"/>
</dbReference>
<feature type="domain" description="Flagellar basal-body/hook protein C-terminal" evidence="7">
    <location>
        <begin position="366"/>
        <end position="410"/>
    </location>
</feature>
<dbReference type="PANTHER" id="PTHR30435:SF1">
    <property type="entry name" value="FLAGELLAR HOOK PROTEIN FLGE"/>
    <property type="match status" value="1"/>
</dbReference>
<dbReference type="GO" id="GO:0005829">
    <property type="term" value="C:cytosol"/>
    <property type="evidence" value="ECO:0007669"/>
    <property type="project" value="TreeGrafter"/>
</dbReference>
<evidence type="ECO:0000259" key="9">
    <source>
        <dbReference type="Pfam" id="PF22692"/>
    </source>
</evidence>
<evidence type="ECO:0000256" key="5">
    <source>
        <dbReference type="RuleBase" id="RU362116"/>
    </source>
</evidence>
<protein>
    <recommendedName>
        <fullName evidence="3 5">Flagellar hook protein FlgE</fullName>
    </recommendedName>
</protein>
<dbReference type="InterPro" id="IPR001444">
    <property type="entry name" value="Flag_bb_rod_N"/>
</dbReference>
<comment type="subcellular location">
    <subcellularLocation>
        <location evidence="1 5">Bacterial flagellum basal body</location>
    </subcellularLocation>
</comment>
<dbReference type="InterPro" id="IPR011491">
    <property type="entry name" value="FlgE_D2"/>
</dbReference>
<keyword evidence="10" id="KW-0966">Cell projection</keyword>
<keyword evidence="4 5" id="KW-0975">Bacterial flagellum</keyword>
<dbReference type="NCBIfam" id="NF004238">
    <property type="entry name" value="PRK05682.1-1"/>
    <property type="match status" value="1"/>
</dbReference>
<dbReference type="EMBL" id="PDDV01000013">
    <property type="protein sequence ID" value="PEH73173.1"/>
    <property type="molecule type" value="Genomic_DNA"/>
</dbReference>
<reference evidence="11" key="1">
    <citation type="submission" date="2017-09" db="EMBL/GenBank/DDBJ databases">
        <title>FDA dAtabase for Regulatory Grade micrObial Sequences (FDA-ARGOS): Supporting development and validation of Infectious Disease Dx tests.</title>
        <authorList>
            <person name="Goldberg B."/>
            <person name="Campos J."/>
            <person name="Tallon L."/>
            <person name="Sadzewicz L."/>
            <person name="Ott S."/>
            <person name="Zhao X."/>
            <person name="Nagaraj S."/>
            <person name="Vavikolanu K."/>
            <person name="Aluvathingal J."/>
            <person name="Nadendla S."/>
            <person name="Geyer C."/>
            <person name="Sichtig H."/>
        </authorList>
    </citation>
    <scope>NUCLEOTIDE SEQUENCE [LARGE SCALE GENOMIC DNA]</scope>
    <source>
        <strain evidence="11">FDAARGOS_370</strain>
    </source>
</reference>
<evidence type="ECO:0000259" key="6">
    <source>
        <dbReference type="Pfam" id="PF00460"/>
    </source>
</evidence>
<name>A0A2A7U4K6_EDWTA</name>
<dbReference type="GO" id="GO:0071978">
    <property type="term" value="P:bacterial-type flagellum-dependent swarming motility"/>
    <property type="evidence" value="ECO:0007669"/>
    <property type="project" value="TreeGrafter"/>
</dbReference>
<proteinExistence type="inferred from homology"/>
<dbReference type="InterPro" id="IPR053967">
    <property type="entry name" value="LlgE_F_G-like_D1"/>
</dbReference>
<dbReference type="GO" id="GO:0009424">
    <property type="term" value="C:bacterial-type flagellum hook"/>
    <property type="evidence" value="ECO:0007669"/>
    <property type="project" value="TreeGrafter"/>
</dbReference>
<dbReference type="Pfam" id="PF00460">
    <property type="entry name" value="Flg_bb_rod"/>
    <property type="match status" value="1"/>
</dbReference>
<dbReference type="RefSeq" id="WP_005284304.1">
    <property type="nucleotide sequence ID" value="NZ_AP028090.1"/>
</dbReference>
<dbReference type="InterPro" id="IPR037925">
    <property type="entry name" value="FlgE/F/G-like"/>
</dbReference>
<dbReference type="InterPro" id="IPR010930">
    <property type="entry name" value="Flg_bb/hook_C_dom"/>
</dbReference>
<dbReference type="InterPro" id="IPR037058">
    <property type="entry name" value="Falgellar_hook_FlgE_sf"/>
</dbReference>
<evidence type="ECO:0000313" key="10">
    <source>
        <dbReference type="EMBL" id="PEH73173.1"/>
    </source>
</evidence>
<dbReference type="STRING" id="636.AAW15_10520"/>
<keyword evidence="10" id="KW-0969">Cilium</keyword>
<dbReference type="SUPFAM" id="SSF117143">
    <property type="entry name" value="Flagellar hook protein flgE"/>
    <property type="match status" value="1"/>
</dbReference>
<evidence type="ECO:0000259" key="7">
    <source>
        <dbReference type="Pfam" id="PF06429"/>
    </source>
</evidence>
<dbReference type="Gene3D" id="2.60.98.20">
    <property type="entry name" value="Flagellar hook protein FlgE"/>
    <property type="match status" value="1"/>
</dbReference>
<accession>A0A2A7U4K6</accession>
<dbReference type="Pfam" id="PF22692">
    <property type="entry name" value="LlgE_F_G_D1"/>
    <property type="match status" value="1"/>
</dbReference>
<gene>
    <name evidence="10" type="primary">flgE</name>
    <name evidence="10" type="ORF">CRM76_15145</name>
</gene>
<feature type="domain" description="Flagellar hook protein FlgE/F/G-like D1" evidence="9">
    <location>
        <begin position="76"/>
        <end position="143"/>
    </location>
</feature>
<dbReference type="Pfam" id="PF06429">
    <property type="entry name" value="Flg_bbr_C"/>
    <property type="match status" value="1"/>
</dbReference>
<dbReference type="Proteomes" id="UP000219788">
    <property type="component" value="Unassembled WGS sequence"/>
</dbReference>
<dbReference type="PANTHER" id="PTHR30435">
    <property type="entry name" value="FLAGELLAR PROTEIN"/>
    <property type="match status" value="1"/>
</dbReference>
<feature type="domain" description="Flagellar basal body rod protein N-terminal" evidence="6">
    <location>
        <begin position="6"/>
        <end position="33"/>
    </location>
</feature>
<evidence type="ECO:0000259" key="8">
    <source>
        <dbReference type="Pfam" id="PF07559"/>
    </source>
</evidence>
<dbReference type="NCBIfam" id="TIGR03506">
    <property type="entry name" value="FlgEFG_subfam"/>
    <property type="match status" value="1"/>
</dbReference>
<dbReference type="Pfam" id="PF07559">
    <property type="entry name" value="FlgE_D2"/>
    <property type="match status" value="1"/>
</dbReference>
<dbReference type="GO" id="GO:0009425">
    <property type="term" value="C:bacterial-type flagellum basal body"/>
    <property type="evidence" value="ECO:0007669"/>
    <property type="project" value="UniProtKB-SubCell"/>
</dbReference>
<sequence length="411" mass="43081">MGFSQAISGMNAASSQLDVIGNNIANSQTVGFKSGSVTFADMFAGSKVGLGVTVASVNQDFKDGTTTTTNRGLDVAISGQGFFRMQDPNGSVYYTRNGQFSKDAKGFLTNAQGMYLTGYPASGTPPTIQQGADPVPIQIPTGLMPAKSTTQGSMVLNLNSANKAIDSKTSPFDPNKVDTYTYATSMTTYDSLGNVHNMNLYFVKGESTTGAAPETAWHVYAVDSAAPATDKPQDVGSLTFDANGNLIKGGKQTINMVASNGAPAQTFTLDFTGTRQQNTGKDGVTSKTQDGYKAGELTGYQINDDGTITGSYTNQQKQLLGQIVMANFAAPEGLVSEGNNVWSESAKSGQPIVGTSGTSGLGNLTSGAVEASNVDLSKQLVDMIVAQRNYQSNAQTIKTQDQILQTLVNLR</sequence>
<dbReference type="AlphaFoldDB" id="A0A2A7U4K6"/>
<evidence type="ECO:0000256" key="4">
    <source>
        <dbReference type="ARBA" id="ARBA00023143"/>
    </source>
</evidence>
<dbReference type="GeneID" id="93123632"/>
<comment type="caution">
    <text evidence="10">The sequence shown here is derived from an EMBL/GenBank/DDBJ whole genome shotgun (WGS) entry which is preliminary data.</text>
</comment>